<accession>A0A4Y2EC46</accession>
<protein>
    <submittedName>
        <fullName evidence="1">Uncharacterized protein</fullName>
    </submittedName>
</protein>
<dbReference type="AlphaFoldDB" id="A0A4Y2EC46"/>
<evidence type="ECO:0000313" key="1">
    <source>
        <dbReference type="EMBL" id="GBM26700.1"/>
    </source>
</evidence>
<keyword evidence="2" id="KW-1185">Reference proteome</keyword>
<organism evidence="1 2">
    <name type="scientific">Araneus ventricosus</name>
    <name type="common">Orbweaver spider</name>
    <name type="synonym">Epeira ventricosa</name>
    <dbReference type="NCBI Taxonomy" id="182803"/>
    <lineage>
        <taxon>Eukaryota</taxon>
        <taxon>Metazoa</taxon>
        <taxon>Ecdysozoa</taxon>
        <taxon>Arthropoda</taxon>
        <taxon>Chelicerata</taxon>
        <taxon>Arachnida</taxon>
        <taxon>Araneae</taxon>
        <taxon>Araneomorphae</taxon>
        <taxon>Entelegynae</taxon>
        <taxon>Araneoidea</taxon>
        <taxon>Araneidae</taxon>
        <taxon>Araneus</taxon>
    </lineage>
</organism>
<gene>
    <name evidence="1" type="ORF">AVEN_124992_1</name>
</gene>
<name>A0A4Y2EC46_ARAVE</name>
<dbReference type="Proteomes" id="UP000499080">
    <property type="component" value="Unassembled WGS sequence"/>
</dbReference>
<comment type="caution">
    <text evidence="1">The sequence shown here is derived from an EMBL/GenBank/DDBJ whole genome shotgun (WGS) entry which is preliminary data.</text>
</comment>
<dbReference type="EMBL" id="BGPR01000567">
    <property type="protein sequence ID" value="GBM26700.1"/>
    <property type="molecule type" value="Genomic_DNA"/>
</dbReference>
<proteinExistence type="predicted"/>
<evidence type="ECO:0000313" key="2">
    <source>
        <dbReference type="Proteomes" id="UP000499080"/>
    </source>
</evidence>
<sequence>MDQRRIRVCIILHGPSGLPRVPDYRISTVARHWFFMPCSTMTSYTRHATKVAVEYDNKFDIFTKGKTCCEINTVMDQSSADCEDQGYWRDSAESEEIRIHLPDTDNETNDGEILPRRRKRARRLISDSRECSGVVDTSSEEWL</sequence>
<reference evidence="1 2" key="1">
    <citation type="journal article" date="2019" name="Sci. Rep.">
        <title>Orb-weaving spider Araneus ventricosus genome elucidates the spidroin gene catalogue.</title>
        <authorList>
            <person name="Kono N."/>
            <person name="Nakamura H."/>
            <person name="Ohtoshi R."/>
            <person name="Moran D.A.P."/>
            <person name="Shinohara A."/>
            <person name="Yoshida Y."/>
            <person name="Fujiwara M."/>
            <person name="Mori M."/>
            <person name="Tomita M."/>
            <person name="Arakawa K."/>
        </authorList>
    </citation>
    <scope>NUCLEOTIDE SEQUENCE [LARGE SCALE GENOMIC DNA]</scope>
</reference>